<sequence length="239" mass="26941">MSLDLLPNPAHGFHAEPCSARCQRIWQHGDHALIGVSTGNSYFTQERLAALLTWAGHFFTDVDVLYVDTHIDTMLVALGHSAQHATKLAKSRIRDVRRRIRRALEQIRPGGDRFRVHALSDFLAEPTYQRLRVHVDQALASDHRFASVCEDMVRRFLLARPDPDGDAPKTLRAGLNYLLAELPFFVDSPAIFGVSSSANCYHVSTPLVEYLVRYQDGVLRAARNQGFMVVRPAEDYPHP</sequence>
<dbReference type="Proteomes" id="UP001206128">
    <property type="component" value="Unassembled WGS sequence"/>
</dbReference>
<dbReference type="RefSeq" id="WP_253775822.1">
    <property type="nucleotide sequence ID" value="NZ_JAMTCK010000013.1"/>
</dbReference>
<dbReference type="InterPro" id="IPR030903">
    <property type="entry name" value="CDPS"/>
</dbReference>
<dbReference type="InterPro" id="IPR038622">
    <property type="entry name" value="CDPS_sf"/>
</dbReference>
<evidence type="ECO:0000313" key="5">
    <source>
        <dbReference type="Proteomes" id="UP001206128"/>
    </source>
</evidence>
<comment type="similarity">
    <text evidence="1">Belongs to the CDPS family.</text>
</comment>
<keyword evidence="5" id="KW-1185">Reference proteome</keyword>
<dbReference type="GO" id="GO:0016755">
    <property type="term" value="F:aminoacyltransferase activity"/>
    <property type="evidence" value="ECO:0007669"/>
    <property type="project" value="InterPro"/>
</dbReference>
<evidence type="ECO:0000256" key="2">
    <source>
        <dbReference type="ARBA" id="ARBA00022679"/>
    </source>
</evidence>
<evidence type="ECO:0000256" key="3">
    <source>
        <dbReference type="ARBA" id="ARBA00030771"/>
    </source>
</evidence>
<keyword evidence="2" id="KW-0808">Transferase</keyword>
<proteinExistence type="inferred from homology"/>
<dbReference type="Pfam" id="PF16715">
    <property type="entry name" value="CDPS"/>
    <property type="match status" value="1"/>
</dbReference>
<dbReference type="EMBL" id="JAMTCK010000013">
    <property type="protein sequence ID" value="MCP2168188.1"/>
    <property type="molecule type" value="Genomic_DNA"/>
</dbReference>
<name>A0AAE3KN02_9PSEU</name>
<accession>A0AAE3KN02</accession>
<gene>
    <name evidence="4" type="ORF">LX83_005066</name>
</gene>
<protein>
    <recommendedName>
        <fullName evidence="3">Cyclodipeptide synthase</fullName>
    </recommendedName>
</protein>
<organism evidence="4 5">
    <name type="scientific">Goodfellowiella coeruleoviolacea</name>
    <dbReference type="NCBI Taxonomy" id="334858"/>
    <lineage>
        <taxon>Bacteria</taxon>
        <taxon>Bacillati</taxon>
        <taxon>Actinomycetota</taxon>
        <taxon>Actinomycetes</taxon>
        <taxon>Pseudonocardiales</taxon>
        <taxon>Pseudonocardiaceae</taxon>
        <taxon>Goodfellowiella</taxon>
    </lineage>
</organism>
<evidence type="ECO:0000313" key="4">
    <source>
        <dbReference type="EMBL" id="MCP2168188.1"/>
    </source>
</evidence>
<comment type="caution">
    <text evidence="4">The sequence shown here is derived from an EMBL/GenBank/DDBJ whole genome shotgun (WGS) entry which is preliminary data.</text>
</comment>
<reference evidence="4" key="1">
    <citation type="submission" date="2022-06" db="EMBL/GenBank/DDBJ databases">
        <title>Genomic Encyclopedia of Archaeal and Bacterial Type Strains, Phase II (KMG-II): from individual species to whole genera.</title>
        <authorList>
            <person name="Goeker M."/>
        </authorList>
    </citation>
    <scope>NUCLEOTIDE SEQUENCE</scope>
    <source>
        <strain evidence="4">DSM 43935</strain>
    </source>
</reference>
<dbReference type="Gene3D" id="3.40.50.11710">
    <property type="entry name" value="Cyclodipeptide synthase"/>
    <property type="match status" value="1"/>
</dbReference>
<evidence type="ECO:0000256" key="1">
    <source>
        <dbReference type="ARBA" id="ARBA00006034"/>
    </source>
</evidence>
<dbReference type="AlphaFoldDB" id="A0AAE3KN02"/>
<dbReference type="NCBIfam" id="TIGR04539">
    <property type="entry name" value="tRNA_cyclodipep"/>
    <property type="match status" value="1"/>
</dbReference>